<keyword evidence="3" id="KW-1185">Reference proteome</keyword>
<feature type="compositionally biased region" description="Basic and acidic residues" evidence="1">
    <location>
        <begin position="243"/>
        <end position="261"/>
    </location>
</feature>
<feature type="region of interest" description="Disordered" evidence="1">
    <location>
        <begin position="32"/>
        <end position="205"/>
    </location>
</feature>
<dbReference type="Proteomes" id="UP001432027">
    <property type="component" value="Unassembled WGS sequence"/>
</dbReference>
<feature type="compositionally biased region" description="Low complexity" evidence="1">
    <location>
        <begin position="374"/>
        <end position="388"/>
    </location>
</feature>
<reference evidence="2" key="1">
    <citation type="submission" date="2023-10" db="EMBL/GenBank/DDBJ databases">
        <title>Genome assembly of Pristionchus species.</title>
        <authorList>
            <person name="Yoshida K."/>
            <person name="Sommer R.J."/>
        </authorList>
    </citation>
    <scope>NUCLEOTIDE SEQUENCE</scope>
    <source>
        <strain evidence="2">RS0144</strain>
    </source>
</reference>
<dbReference type="AlphaFoldDB" id="A0AAV5SDH0"/>
<evidence type="ECO:0000313" key="2">
    <source>
        <dbReference type="EMBL" id="GMS79409.1"/>
    </source>
</evidence>
<organism evidence="2 3">
    <name type="scientific">Pristionchus entomophagus</name>
    <dbReference type="NCBI Taxonomy" id="358040"/>
    <lineage>
        <taxon>Eukaryota</taxon>
        <taxon>Metazoa</taxon>
        <taxon>Ecdysozoa</taxon>
        <taxon>Nematoda</taxon>
        <taxon>Chromadorea</taxon>
        <taxon>Rhabditida</taxon>
        <taxon>Rhabditina</taxon>
        <taxon>Diplogasteromorpha</taxon>
        <taxon>Diplogasteroidea</taxon>
        <taxon>Neodiplogasteridae</taxon>
        <taxon>Pristionchus</taxon>
    </lineage>
</organism>
<feature type="compositionally biased region" description="Low complexity" evidence="1">
    <location>
        <begin position="111"/>
        <end position="122"/>
    </location>
</feature>
<feature type="compositionally biased region" description="Pro residues" evidence="1">
    <location>
        <begin position="134"/>
        <end position="146"/>
    </location>
</feature>
<feature type="compositionally biased region" description="Polar residues" evidence="1">
    <location>
        <begin position="59"/>
        <end position="71"/>
    </location>
</feature>
<protein>
    <submittedName>
        <fullName evidence="2">Uncharacterized protein</fullName>
    </submittedName>
</protein>
<sequence length="425" mass="46595">LLSPFIYRPVLAHVRFFPRMSERKPGHEQFRNLFKSPSREQTGVGVAPGRADQSKRSRNSSSPYNSKNGRNAGTPKGKGVGVSSKSAKSHKKTGYRNKSSSKTTGTRKKASTNQPPSSNQPESSRHSNRRKSPHPPAKTPSTPTTPPTAGQRQGSRTTPKKPSVGAAPPPKFAGQDIQEKTQMCNTVFENDGLTGGMTTTGGGGGHIELAAARIKERKLQWKKEEKEHTTMDPKQPETSGSKENSDEEKKKSKEELRHEVHNTITIFENDDQNPAPVKEEKPKLQWAPGAAHESMSEPAVRKKKTEDPNRGAQSDRPPRGDQLPPARPLRHVPTNLPHRTPPRTPVKTPRQSPVEVTLPLVSSPVARPLMLEPSTNNTTTNATSVTGSGREAKDERAERAVSCYLATTLQQGVNSESYDDQPRKK</sequence>
<proteinExistence type="predicted"/>
<evidence type="ECO:0000256" key="1">
    <source>
        <dbReference type="SAM" id="MobiDB-lite"/>
    </source>
</evidence>
<accession>A0AAV5SDH0</accession>
<feature type="compositionally biased region" description="Gly residues" evidence="1">
    <location>
        <begin position="193"/>
        <end position="205"/>
    </location>
</feature>
<dbReference type="EMBL" id="BTSX01000001">
    <property type="protein sequence ID" value="GMS79409.1"/>
    <property type="molecule type" value="Genomic_DNA"/>
</dbReference>
<comment type="caution">
    <text evidence="2">The sequence shown here is derived from an EMBL/GenBank/DDBJ whole genome shotgun (WGS) entry which is preliminary data.</text>
</comment>
<evidence type="ECO:0000313" key="3">
    <source>
        <dbReference type="Proteomes" id="UP001432027"/>
    </source>
</evidence>
<gene>
    <name evidence="2" type="ORF">PENTCL1PPCAC_1584</name>
</gene>
<feature type="compositionally biased region" description="Basic and acidic residues" evidence="1">
    <location>
        <begin position="218"/>
        <end position="235"/>
    </location>
</feature>
<feature type="region of interest" description="Disordered" evidence="1">
    <location>
        <begin position="218"/>
        <end position="398"/>
    </location>
</feature>
<feature type="non-terminal residue" evidence="2">
    <location>
        <position position="1"/>
    </location>
</feature>
<name>A0AAV5SDH0_9BILA</name>